<feature type="non-terminal residue" evidence="2">
    <location>
        <position position="1"/>
    </location>
</feature>
<dbReference type="PANTHER" id="PTHR47135">
    <property type="entry name" value="FIBRONECTIN TYPE III DOMAIN-CONTAINING PROTEIN 7"/>
    <property type="match status" value="1"/>
</dbReference>
<feature type="domain" description="Fibronectin type-III" evidence="1">
    <location>
        <begin position="3"/>
        <end position="95"/>
    </location>
</feature>
<keyword evidence="3" id="KW-1185">Reference proteome</keyword>
<dbReference type="SMART" id="SM00060">
    <property type="entry name" value="FN3"/>
    <property type="match status" value="7"/>
</dbReference>
<proteinExistence type="predicted"/>
<accession>A0A4S2KEJ9</accession>
<dbReference type="InterPro" id="IPR036116">
    <property type="entry name" value="FN3_sf"/>
</dbReference>
<feature type="domain" description="Fibronectin type-III" evidence="1">
    <location>
        <begin position="559"/>
        <end position="644"/>
    </location>
</feature>
<dbReference type="PROSITE" id="PS50853">
    <property type="entry name" value="FN3"/>
    <property type="match status" value="3"/>
</dbReference>
<dbReference type="OrthoDB" id="6308191at2759"/>
<evidence type="ECO:0000313" key="2">
    <source>
        <dbReference type="EMBL" id="TGZ47785.1"/>
    </source>
</evidence>
<dbReference type="InterPro" id="IPR003961">
    <property type="entry name" value="FN3_dom"/>
</dbReference>
<dbReference type="Gene3D" id="2.60.40.10">
    <property type="entry name" value="Immunoglobulins"/>
    <property type="match status" value="1"/>
</dbReference>
<evidence type="ECO:0000259" key="1">
    <source>
        <dbReference type="PROSITE" id="PS50853"/>
    </source>
</evidence>
<dbReference type="SUPFAM" id="SSF49265">
    <property type="entry name" value="Fibronectin type III"/>
    <property type="match status" value="4"/>
</dbReference>
<gene>
    <name evidence="2" type="ORF">CRM22_011025</name>
</gene>
<reference evidence="2 3" key="1">
    <citation type="journal article" date="2019" name="BMC Genomics">
        <title>New insights from Opisthorchis felineus genome: update on genomics of the epidemiologically important liver flukes.</title>
        <authorList>
            <person name="Ershov N.I."/>
            <person name="Mordvinov V.A."/>
            <person name="Prokhortchouk E.B."/>
            <person name="Pakharukova M.Y."/>
            <person name="Gunbin K.V."/>
            <person name="Ustyantsev K."/>
            <person name="Genaev M.A."/>
            <person name="Blinov A.G."/>
            <person name="Mazur A."/>
            <person name="Boulygina E."/>
            <person name="Tsygankova S."/>
            <person name="Khrameeva E."/>
            <person name="Chekanov N."/>
            <person name="Fan G."/>
            <person name="Xiao A."/>
            <person name="Zhang H."/>
            <person name="Xu X."/>
            <person name="Yang H."/>
            <person name="Solovyev V."/>
            <person name="Lee S.M."/>
            <person name="Liu X."/>
            <person name="Afonnikov D.A."/>
            <person name="Skryabin K.G."/>
        </authorList>
    </citation>
    <scope>NUCLEOTIDE SEQUENCE [LARGE SCALE GENOMIC DNA]</scope>
    <source>
        <strain evidence="2">AK-0245</strain>
        <tissue evidence="2">Whole organism</tissue>
    </source>
</reference>
<sequence>PQTPTNIRLERNEKHELLATWDDTSECLNRQGPRYSVYVYDEENRLVYEAYVAEKSAFLGNLDVCSPFWFHVSTLGVEGVSLPSAAFKTFDPPPPQTPTNIRLERNEKHELLATWDDTSECLNRQGPRYSVYVYDEENRLVYEAYVAEKSAFLGNLDVCSPFWFHVSTLGVEGVSLPSAAFKTFDPPLPVVPSSIGVQLRPNEDSATVSWEYRDTCASERFQVSLYNSDGLTLRTVNTNDREVHLGDLPVNVPLLVDVLGRNYLGTGPRGERAQFIIPTKPRSPINIVVSVLRGRTEVNVSWSVANSHTTSIFTVRLYNGSSVIQQRTTEYFNTTFRQVDPCSSWTVGVVAHNAHGTGEEWFTKEFRIPAVPAAPSAISVQLRPNEDSVTVSWEYRDTCAAESFQVSLYNSDGLTLRTVNTNDREVHLGDLPVNVPLVVDVFGRNYLGTGPRGERAQFIIPTKPRSPINIVVSVLRGRTEVNVSWSVVNSHTTSIFTVRLYNGSSVIQQRTTEYFNTSFRQVDPCSSWTVGVVAHNAHGTGEEWFTKEFRIPADMPPEPPSGVTVQQHGCKRMVTVSWTHDCAHNYTVFFYSGDDVTKMEVTTKQYLTFGNLPRNTSLRVGIVARNDYWTSIEAPSAEFHTPVDCSSYDHRYSRHSDFVIKRHREGIAQQRKGNQLPRC</sequence>
<dbReference type="InterPro" id="IPR013783">
    <property type="entry name" value="Ig-like_fold"/>
</dbReference>
<evidence type="ECO:0000313" key="3">
    <source>
        <dbReference type="Proteomes" id="UP000308267"/>
    </source>
</evidence>
<protein>
    <recommendedName>
        <fullName evidence="1">Fibronectin type-III domain-containing protein</fullName>
    </recommendedName>
</protein>
<dbReference type="Proteomes" id="UP000308267">
    <property type="component" value="Unassembled WGS sequence"/>
</dbReference>
<organism evidence="2 3">
    <name type="scientific">Opisthorchis felineus</name>
    <dbReference type="NCBI Taxonomy" id="147828"/>
    <lineage>
        <taxon>Eukaryota</taxon>
        <taxon>Metazoa</taxon>
        <taxon>Spiralia</taxon>
        <taxon>Lophotrochozoa</taxon>
        <taxon>Platyhelminthes</taxon>
        <taxon>Trematoda</taxon>
        <taxon>Digenea</taxon>
        <taxon>Opisthorchiida</taxon>
        <taxon>Opisthorchiata</taxon>
        <taxon>Opisthorchiidae</taxon>
        <taxon>Opisthorchis</taxon>
    </lineage>
</organism>
<comment type="caution">
    <text evidence="2">The sequence shown here is derived from an EMBL/GenBank/DDBJ whole genome shotgun (WGS) entry which is preliminary data.</text>
</comment>
<feature type="domain" description="Fibronectin type-III" evidence="1">
    <location>
        <begin position="374"/>
        <end position="465"/>
    </location>
</feature>
<name>A0A4S2KEJ9_OPIFE</name>
<dbReference type="EMBL" id="SJOL01011803">
    <property type="protein sequence ID" value="TGZ47785.1"/>
    <property type="molecule type" value="Genomic_DNA"/>
</dbReference>
<dbReference type="AlphaFoldDB" id="A0A4S2KEJ9"/>